<dbReference type="PROSITE" id="PS51687">
    <property type="entry name" value="SAM_MT_RNA_M5U"/>
    <property type="match status" value="1"/>
</dbReference>
<dbReference type="Gene3D" id="2.40.50.1070">
    <property type="match status" value="1"/>
</dbReference>
<keyword evidence="4 6" id="KW-0949">S-adenosyl-L-methionine</keyword>
<dbReference type="PANTHER" id="PTHR11061:SF45">
    <property type="match status" value="1"/>
</dbReference>
<evidence type="ECO:0000256" key="2">
    <source>
        <dbReference type="ARBA" id="ARBA00022603"/>
    </source>
</evidence>
<dbReference type="InterPro" id="IPR030391">
    <property type="entry name" value="MeTrfase_TrmA_CS"/>
</dbReference>
<keyword evidence="5" id="KW-0411">Iron-sulfur</keyword>
<accession>A0A8X8LBT2</accession>
<dbReference type="PROSITE" id="PS01230">
    <property type="entry name" value="TRMA_1"/>
    <property type="match status" value="1"/>
</dbReference>
<keyword evidence="10" id="KW-1185">Reference proteome</keyword>
<evidence type="ECO:0000256" key="3">
    <source>
        <dbReference type="ARBA" id="ARBA00022679"/>
    </source>
</evidence>
<organism evidence="9 10">
    <name type="scientific">Caldalkalibacillus thermarum (strain TA2.A1)</name>
    <dbReference type="NCBI Taxonomy" id="986075"/>
    <lineage>
        <taxon>Bacteria</taxon>
        <taxon>Bacillati</taxon>
        <taxon>Bacillota</taxon>
        <taxon>Bacilli</taxon>
        <taxon>Bacillales</taxon>
        <taxon>Bacillaceae</taxon>
        <taxon>Caldalkalibacillus</taxon>
    </lineage>
</organism>
<protein>
    <submittedName>
        <fullName evidence="9">23S rRNA (Uracil(1939)-C(5))-methyltransferase RlmD</fullName>
        <ecNumber evidence="9">2.1.1.190</ecNumber>
    </submittedName>
</protein>
<dbReference type="EMBL" id="CP082237">
    <property type="protein sequence ID" value="QZT35298.1"/>
    <property type="molecule type" value="Genomic_DNA"/>
</dbReference>
<dbReference type="GO" id="GO:0051539">
    <property type="term" value="F:4 iron, 4 sulfur cluster binding"/>
    <property type="evidence" value="ECO:0007669"/>
    <property type="project" value="UniProtKB-KW"/>
</dbReference>
<dbReference type="InterPro" id="IPR010280">
    <property type="entry name" value="U5_MeTrfase_fam"/>
</dbReference>
<dbReference type="InterPro" id="IPR002792">
    <property type="entry name" value="TRAM_dom"/>
</dbReference>
<evidence type="ECO:0000256" key="4">
    <source>
        <dbReference type="ARBA" id="ARBA00022691"/>
    </source>
</evidence>
<evidence type="ECO:0000259" key="8">
    <source>
        <dbReference type="PROSITE" id="PS50926"/>
    </source>
</evidence>
<evidence type="ECO:0000313" key="10">
    <source>
        <dbReference type="Proteomes" id="UP000825179"/>
    </source>
</evidence>
<evidence type="ECO:0000256" key="1">
    <source>
        <dbReference type="ARBA" id="ARBA00022485"/>
    </source>
</evidence>
<feature type="binding site" evidence="6">
    <location>
        <position position="341"/>
    </location>
    <ligand>
        <name>S-adenosyl-L-methionine</name>
        <dbReference type="ChEBI" id="CHEBI:59789"/>
    </ligand>
</feature>
<dbReference type="Pfam" id="PF01938">
    <property type="entry name" value="TRAM"/>
    <property type="match status" value="1"/>
</dbReference>
<comment type="similarity">
    <text evidence="6">Belongs to the class I-like SAM-binding methyltransferase superfamily. RNA M5U methyltransferase family.</text>
</comment>
<dbReference type="GO" id="GO:0070041">
    <property type="term" value="F:rRNA (uridine-C5-)-methyltransferase activity"/>
    <property type="evidence" value="ECO:0007669"/>
    <property type="project" value="TreeGrafter"/>
</dbReference>
<name>A0A8X8LBT2_CALTT</name>
<keyword evidence="2 6" id="KW-0489">Methyltransferase</keyword>
<feature type="active site" description="Nucleophile" evidence="6">
    <location>
        <position position="416"/>
    </location>
</feature>
<feature type="domain" description="TRAM" evidence="8">
    <location>
        <begin position="7"/>
        <end position="65"/>
    </location>
</feature>
<dbReference type="InterPro" id="IPR030390">
    <property type="entry name" value="MeTrfase_TrmA_AS"/>
</dbReference>
<dbReference type="AlphaFoldDB" id="A0A8X8LBT2"/>
<dbReference type="SUPFAM" id="SSF53335">
    <property type="entry name" value="S-adenosyl-L-methionine-dependent methyltransferases"/>
    <property type="match status" value="1"/>
</dbReference>
<feature type="binding site" evidence="6">
    <location>
        <position position="320"/>
    </location>
    <ligand>
        <name>S-adenosyl-L-methionine</name>
        <dbReference type="ChEBI" id="CHEBI:59789"/>
    </ligand>
</feature>
<dbReference type="FunFam" id="2.40.50.1070:FF:000003">
    <property type="entry name" value="23S rRNA (Uracil-5-)-methyltransferase RumA"/>
    <property type="match status" value="1"/>
</dbReference>
<dbReference type="Pfam" id="PF05958">
    <property type="entry name" value="tRNA_U5-meth_tr"/>
    <property type="match status" value="1"/>
</dbReference>
<dbReference type="PANTHER" id="PTHR11061">
    <property type="entry name" value="RNA M5U METHYLTRANSFERASE"/>
    <property type="match status" value="1"/>
</dbReference>
<feature type="binding site" evidence="6">
    <location>
        <position position="291"/>
    </location>
    <ligand>
        <name>S-adenosyl-L-methionine</name>
        <dbReference type="ChEBI" id="CHEBI:59789"/>
    </ligand>
</feature>
<dbReference type="FunFam" id="2.40.50.140:FF:000097">
    <property type="entry name" value="23S rRNA (uracil(1939)-C(5))-methyltransferase RlmD"/>
    <property type="match status" value="1"/>
</dbReference>
<keyword evidence="3 6" id="KW-0808">Transferase</keyword>
<dbReference type="InterPro" id="IPR029063">
    <property type="entry name" value="SAM-dependent_MTases_sf"/>
</dbReference>
<keyword evidence="1" id="KW-0004">4Fe-4S</keyword>
<dbReference type="PROSITE" id="PS01231">
    <property type="entry name" value="TRMA_2"/>
    <property type="match status" value="1"/>
</dbReference>
<sequence>MRRMNMKVKPGQEVTLTIKRLGINGEGIGYYKKQVVFVEGSLPGEVIVAKIDKVYPNYATAKLKKIRQAAPERIAPPCPLYDRCGGCQLQHLDYEAQLEAKKDHVIQAFERYTHLTADTLPIKPTIGMVNPWGYRNKGQLQISTAGNQVMAGLYEPGSHRLVDLTDCMIQHPLINDVVAKVRKIIQHLNIPVYNERKRTGVIRTIMVRVGFQTEQLQLVLITRTEEIPRLKELLMEIRYHIPQLTSIWQNIHPAKSSKIFGEKFKLLWGERHIIERLGDLSFKLSPRAFFQLNPLQTIKMYDQVKAYAALTGQENVVDAYCGVGTIGLWLAREAKEVRGMDTIKEAIEDAKLNAKLNGLANAHFEVGRAETYFPRWLKQGFKPDVIVVDPPRTGCDDQLLHAIVQSQAKRLVYVSCNPSTLAKDCRVLFNAGFKLQEIQPFDLFPHTSHVECCALLVR</sequence>
<dbReference type="SUPFAM" id="SSF50249">
    <property type="entry name" value="Nucleic acid-binding proteins"/>
    <property type="match status" value="1"/>
</dbReference>
<dbReference type="InterPro" id="IPR012340">
    <property type="entry name" value="NA-bd_OB-fold"/>
</dbReference>
<feature type="binding site" evidence="6">
    <location>
        <position position="389"/>
    </location>
    <ligand>
        <name>S-adenosyl-L-methionine</name>
        <dbReference type="ChEBI" id="CHEBI:59789"/>
    </ligand>
</feature>
<feature type="active site" evidence="7">
    <location>
        <position position="416"/>
    </location>
</feature>
<dbReference type="GO" id="GO:0070475">
    <property type="term" value="P:rRNA base methylation"/>
    <property type="evidence" value="ECO:0007669"/>
    <property type="project" value="TreeGrafter"/>
</dbReference>
<dbReference type="EC" id="2.1.1.190" evidence="9"/>
<dbReference type="PROSITE" id="PS50926">
    <property type="entry name" value="TRAM"/>
    <property type="match status" value="1"/>
</dbReference>
<dbReference type="KEGG" id="cthu:HUR95_04860"/>
<evidence type="ECO:0000313" key="9">
    <source>
        <dbReference type="EMBL" id="QZT35298.1"/>
    </source>
</evidence>
<evidence type="ECO:0000256" key="6">
    <source>
        <dbReference type="PROSITE-ProRule" id="PRU01024"/>
    </source>
</evidence>
<dbReference type="Gene3D" id="3.40.50.150">
    <property type="entry name" value="Vaccinia Virus protein VP39"/>
    <property type="match status" value="1"/>
</dbReference>
<evidence type="ECO:0000256" key="7">
    <source>
        <dbReference type="PROSITE-ProRule" id="PRU10015"/>
    </source>
</evidence>
<keyword evidence="1" id="KW-0479">Metal-binding</keyword>
<keyword evidence="1" id="KW-0408">Iron</keyword>
<evidence type="ECO:0000256" key="5">
    <source>
        <dbReference type="ARBA" id="ARBA00023014"/>
    </source>
</evidence>
<gene>
    <name evidence="9" type="primary">rlmD</name>
    <name evidence="9" type="ORF">HUR95_04860</name>
</gene>
<dbReference type="OrthoDB" id="9804590at2"/>
<proteinExistence type="inferred from homology"/>
<reference evidence="9 10" key="1">
    <citation type="journal article" date="2020" name="Extremophiles">
        <title>Genomic analysis of Caldalkalibacillus thermarum TA2.A1 reveals aerobic alkaliphilic metabolism and evolutionary hallmarks linking alkaliphilic bacteria and plant life.</title>
        <authorList>
            <person name="de Jong S.I."/>
            <person name="van den Broek M.A."/>
            <person name="Merkel A.Y."/>
            <person name="de la Torre Cortes P."/>
            <person name="Kalamorz F."/>
            <person name="Cook G.M."/>
            <person name="van Loosdrecht M.C.M."/>
            <person name="McMillan D.G.G."/>
        </authorList>
    </citation>
    <scope>NUCLEOTIDE SEQUENCE [LARGE SCALE GENOMIC DNA]</scope>
    <source>
        <strain evidence="9 10">TA2.A1</strain>
    </source>
</reference>
<dbReference type="CDD" id="cd02440">
    <property type="entry name" value="AdoMet_MTases"/>
    <property type="match status" value="1"/>
</dbReference>
<dbReference type="FunFam" id="3.40.50.150:FF:000009">
    <property type="entry name" value="23S rRNA (Uracil(1939)-C(5))-methyltransferase RlmD"/>
    <property type="match status" value="1"/>
</dbReference>
<dbReference type="NCBIfam" id="TIGR00479">
    <property type="entry name" value="rumA"/>
    <property type="match status" value="1"/>
</dbReference>
<dbReference type="Proteomes" id="UP000825179">
    <property type="component" value="Chromosome"/>
</dbReference>
<dbReference type="Gene3D" id="2.40.50.140">
    <property type="entry name" value="Nucleic acid-binding proteins"/>
    <property type="match status" value="1"/>
</dbReference>